<sequence length="212" mass="21315">MHSPGGPTSVLRRRLRGLRRRVLRRRRLIAAGLAGAAVLAAMRVASPPTPASVEVPVATRDLPAGVRLADGDVSMRALPAGAAPDRLASDAVGRVLASPVTRGEPLTSVRLVGRSLAEAHPDDAVLPVRLPDAGMAALLRPGDVVDLLATDPGTGAAQVVTTGATVLAVPEGLPEGPAGGHGGGALVVMAVAAHDSLDVTSAALSQFLTVGY</sequence>
<dbReference type="EMBL" id="CP038436">
    <property type="protein sequence ID" value="QBX56014.1"/>
    <property type="molecule type" value="Genomic_DNA"/>
</dbReference>
<protein>
    <submittedName>
        <fullName evidence="2">Pilus assembly protein CpaB</fullName>
    </submittedName>
</protein>
<dbReference type="SMART" id="SM00858">
    <property type="entry name" value="SAF"/>
    <property type="match status" value="1"/>
</dbReference>
<evidence type="ECO:0000259" key="1">
    <source>
        <dbReference type="SMART" id="SM00858"/>
    </source>
</evidence>
<dbReference type="PROSITE" id="PS51318">
    <property type="entry name" value="TAT"/>
    <property type="match status" value="1"/>
</dbReference>
<dbReference type="InterPro" id="IPR006311">
    <property type="entry name" value="TAT_signal"/>
</dbReference>
<dbReference type="Proteomes" id="UP000294853">
    <property type="component" value="Chromosome"/>
</dbReference>
<dbReference type="InterPro" id="IPR013974">
    <property type="entry name" value="SAF"/>
</dbReference>
<feature type="domain" description="SAF" evidence="1">
    <location>
        <begin position="53"/>
        <end position="112"/>
    </location>
</feature>
<dbReference type="Pfam" id="PF08666">
    <property type="entry name" value="SAF"/>
    <property type="match status" value="1"/>
</dbReference>
<accession>A0A4P7IFG3</accession>
<dbReference type="RefSeq" id="WP_135268005.1">
    <property type="nucleotide sequence ID" value="NZ_CP038436.1"/>
</dbReference>
<evidence type="ECO:0000313" key="3">
    <source>
        <dbReference type="Proteomes" id="UP000294853"/>
    </source>
</evidence>
<dbReference type="AlphaFoldDB" id="A0A4P7IFG3"/>
<gene>
    <name evidence="2" type="ORF">EXE58_11435</name>
</gene>
<organism evidence="2 3">
    <name type="scientific">Nocardioides seonyuensis</name>
    <dbReference type="NCBI Taxonomy" id="2518371"/>
    <lineage>
        <taxon>Bacteria</taxon>
        <taxon>Bacillati</taxon>
        <taxon>Actinomycetota</taxon>
        <taxon>Actinomycetes</taxon>
        <taxon>Propionibacteriales</taxon>
        <taxon>Nocardioidaceae</taxon>
        <taxon>Nocardioides</taxon>
    </lineage>
</organism>
<dbReference type="KEGG" id="nsn:EXE58_11435"/>
<dbReference type="OrthoDB" id="4808509at2"/>
<dbReference type="CDD" id="cd11614">
    <property type="entry name" value="SAF_CpaB_FlgA_like"/>
    <property type="match status" value="1"/>
</dbReference>
<evidence type="ECO:0000313" key="2">
    <source>
        <dbReference type="EMBL" id="QBX56014.1"/>
    </source>
</evidence>
<keyword evidence="3" id="KW-1185">Reference proteome</keyword>
<name>A0A4P7IFG3_9ACTN</name>
<reference evidence="2 3" key="1">
    <citation type="submission" date="2019-03" db="EMBL/GenBank/DDBJ databases">
        <title>Three New Species of Nocardioides, Nocardioides euryhalodurans sp. nov., Nocardioides seonyuensis sp. nov. and Nocardioides eburneoflavus sp. nov. Iolated from Soil.</title>
        <authorList>
            <person name="Roh S.G."/>
            <person name="Lee C."/>
            <person name="Kim M.-K."/>
            <person name="Kim S.B."/>
        </authorList>
    </citation>
    <scope>NUCLEOTIDE SEQUENCE [LARGE SCALE GENOMIC DNA]</scope>
    <source>
        <strain evidence="2 3">MMS17-SY207-3</strain>
    </source>
</reference>
<proteinExistence type="predicted"/>